<sequence>MNIKYLAPIALAVILAGCATSKPANVVPMAGGTYKTTGISESEDDALKVALASAESTCGKRNMRHVVSNQETKYKGVVSEQTNRNLNKSSELASLAGVYIPGLGGDDDYQVTLTFACEA</sequence>
<dbReference type="PROSITE" id="PS51257">
    <property type="entry name" value="PROKAR_LIPOPROTEIN"/>
    <property type="match status" value="1"/>
</dbReference>
<dbReference type="EMBL" id="BK032494">
    <property type="protein sequence ID" value="DAD55497.1"/>
    <property type="molecule type" value="Genomic_DNA"/>
</dbReference>
<proteinExistence type="predicted"/>
<reference evidence="1" key="1">
    <citation type="journal article" date="2021" name="Proc. Natl. Acad. Sci. U.S.A.">
        <title>A Catalog of Tens of Thousands of Viruses from Human Metagenomes Reveals Hidden Associations with Chronic Diseases.</title>
        <authorList>
            <person name="Tisza M.J."/>
            <person name="Buck C.B."/>
        </authorList>
    </citation>
    <scope>NUCLEOTIDE SEQUENCE</scope>
    <source>
        <strain evidence="1">Ct6nR3</strain>
    </source>
</reference>
<name>A0A8D9UH78_9VIRU</name>
<organism evidence="1">
    <name type="scientific">Corticoviridae sp</name>
    <dbReference type="NCBI Taxonomy" id="2832474"/>
    <lineage>
        <taxon>Viruses</taxon>
        <taxon>Varidnaviria</taxon>
        <taxon>Abadenavirae</taxon>
        <taxon>Produgelaviricota</taxon>
        <taxon>Belvinaviricetes</taxon>
        <taxon>Vinavirales</taxon>
        <taxon>Corticoviridae</taxon>
    </lineage>
</organism>
<protein>
    <submittedName>
        <fullName evidence="1">Adhesin</fullName>
    </submittedName>
</protein>
<accession>A0A8D9UH78</accession>
<evidence type="ECO:0000313" key="1">
    <source>
        <dbReference type="EMBL" id="DAD55497.1"/>
    </source>
</evidence>